<reference evidence="1 2" key="1">
    <citation type="journal article" date="2019" name="Nat. Med.">
        <title>A library of human gut bacterial isolates paired with longitudinal multiomics data enables mechanistic microbiome research.</title>
        <authorList>
            <person name="Poyet M."/>
            <person name="Groussin M."/>
            <person name="Gibbons S.M."/>
            <person name="Avila-Pacheco J."/>
            <person name="Jiang X."/>
            <person name="Kearney S.M."/>
            <person name="Perrotta A.R."/>
            <person name="Berdy B."/>
            <person name="Zhao S."/>
            <person name="Lieberman T.D."/>
            <person name="Swanson P.K."/>
            <person name="Smith M."/>
            <person name="Roesemann S."/>
            <person name="Alexander J.E."/>
            <person name="Rich S.A."/>
            <person name="Livny J."/>
            <person name="Vlamakis H."/>
            <person name="Clish C."/>
            <person name="Bullock K."/>
            <person name="Deik A."/>
            <person name="Scott J."/>
            <person name="Pierce K.A."/>
            <person name="Xavier R.J."/>
            <person name="Alm E.J."/>
        </authorList>
    </citation>
    <scope>NUCLEOTIDE SEQUENCE [LARGE SCALE GENOMIC DNA]</scope>
    <source>
        <strain evidence="1 2">BIOML-A3</strain>
    </source>
</reference>
<proteinExistence type="predicted"/>
<comment type="caution">
    <text evidence="1">The sequence shown here is derived from an EMBL/GenBank/DDBJ whole genome shotgun (WGS) entry which is preliminary data.</text>
</comment>
<dbReference type="RefSeq" id="WP_154315095.1">
    <property type="nucleotide sequence ID" value="NZ_WKRA01000034.1"/>
</dbReference>
<protein>
    <submittedName>
        <fullName evidence="1">Uncharacterized protein</fullName>
    </submittedName>
</protein>
<evidence type="ECO:0000313" key="1">
    <source>
        <dbReference type="EMBL" id="MSD17226.1"/>
    </source>
</evidence>
<accession>A0A844E5H3</accession>
<dbReference type="EMBL" id="WKRA01000034">
    <property type="protein sequence ID" value="MSD17226.1"/>
    <property type="molecule type" value="Genomic_DNA"/>
</dbReference>
<dbReference type="AlphaFoldDB" id="A0A844E5H3"/>
<sequence length="86" mass="9457">MDMESLTCNECGYEWEMEPDQDGLFNGRGCPPCPRCHSGVGVSSADYGDFKCLSCGNIFRRYGNGGLHFGMMPRCPECGGFTEELV</sequence>
<organism evidence="1 2">
    <name type="scientific">Eubacterium ramulus</name>
    <dbReference type="NCBI Taxonomy" id="39490"/>
    <lineage>
        <taxon>Bacteria</taxon>
        <taxon>Bacillati</taxon>
        <taxon>Bacillota</taxon>
        <taxon>Clostridia</taxon>
        <taxon>Eubacteriales</taxon>
        <taxon>Eubacteriaceae</taxon>
        <taxon>Eubacterium</taxon>
    </lineage>
</organism>
<gene>
    <name evidence="1" type="ORF">GKE72_14420</name>
</gene>
<evidence type="ECO:0000313" key="2">
    <source>
        <dbReference type="Proteomes" id="UP000431304"/>
    </source>
</evidence>
<dbReference type="Proteomes" id="UP000431304">
    <property type="component" value="Unassembled WGS sequence"/>
</dbReference>
<name>A0A844E5H3_EUBRA</name>